<comment type="subcellular location">
    <subcellularLocation>
        <location evidence="1">Membrane</location>
        <topology evidence="1">Multi-pass membrane protein</topology>
    </subcellularLocation>
</comment>
<dbReference type="AlphaFoldDB" id="A0A2V3IN08"/>
<evidence type="ECO:0000313" key="9">
    <source>
        <dbReference type="EMBL" id="PXF43465.1"/>
    </source>
</evidence>
<evidence type="ECO:0000313" key="10">
    <source>
        <dbReference type="Proteomes" id="UP000247409"/>
    </source>
</evidence>
<feature type="transmembrane region" description="Helical" evidence="8">
    <location>
        <begin position="306"/>
        <end position="326"/>
    </location>
</feature>
<dbReference type="EMBL" id="NBIV01000124">
    <property type="protein sequence ID" value="PXF43465.1"/>
    <property type="molecule type" value="Genomic_DNA"/>
</dbReference>
<accession>A0A2V3IN08</accession>
<feature type="coiled-coil region" evidence="6">
    <location>
        <begin position="22"/>
        <end position="49"/>
    </location>
</feature>
<evidence type="ECO:0000256" key="5">
    <source>
        <dbReference type="ARBA" id="ARBA00023136"/>
    </source>
</evidence>
<keyword evidence="4 8" id="KW-1133">Transmembrane helix</keyword>
<dbReference type="PANTHER" id="PTHR21433:SF0">
    <property type="entry name" value="TRANSMEMBRANE PROTEIN 120 HOMOLOG"/>
    <property type="match status" value="1"/>
</dbReference>
<keyword evidence="10" id="KW-1185">Reference proteome</keyword>
<evidence type="ECO:0000256" key="2">
    <source>
        <dbReference type="ARBA" id="ARBA00009700"/>
    </source>
</evidence>
<keyword evidence="6" id="KW-0175">Coiled coil</keyword>
<feature type="transmembrane region" description="Helical" evidence="8">
    <location>
        <begin position="171"/>
        <end position="188"/>
    </location>
</feature>
<feature type="region of interest" description="Disordered" evidence="7">
    <location>
        <begin position="54"/>
        <end position="106"/>
    </location>
</feature>
<evidence type="ECO:0000256" key="1">
    <source>
        <dbReference type="ARBA" id="ARBA00004141"/>
    </source>
</evidence>
<organism evidence="9 10">
    <name type="scientific">Gracilariopsis chorda</name>
    <dbReference type="NCBI Taxonomy" id="448386"/>
    <lineage>
        <taxon>Eukaryota</taxon>
        <taxon>Rhodophyta</taxon>
        <taxon>Florideophyceae</taxon>
        <taxon>Rhodymeniophycidae</taxon>
        <taxon>Gracilariales</taxon>
        <taxon>Gracilariaceae</taxon>
        <taxon>Gracilariopsis</taxon>
    </lineage>
</organism>
<reference evidence="9 10" key="1">
    <citation type="journal article" date="2018" name="Mol. Biol. Evol.">
        <title>Analysis of the draft genome of the red seaweed Gracilariopsis chorda provides insights into genome size evolution in Rhodophyta.</title>
        <authorList>
            <person name="Lee J."/>
            <person name="Yang E.C."/>
            <person name="Graf L."/>
            <person name="Yang J.H."/>
            <person name="Qiu H."/>
            <person name="Zel Zion U."/>
            <person name="Chan C.X."/>
            <person name="Stephens T.G."/>
            <person name="Weber A.P.M."/>
            <person name="Boo G.H."/>
            <person name="Boo S.M."/>
            <person name="Kim K.M."/>
            <person name="Shin Y."/>
            <person name="Jung M."/>
            <person name="Lee S.J."/>
            <person name="Yim H.S."/>
            <person name="Lee J.H."/>
            <person name="Bhattacharya D."/>
            <person name="Yoon H.S."/>
        </authorList>
    </citation>
    <scope>NUCLEOTIDE SEQUENCE [LARGE SCALE GENOMIC DNA]</scope>
    <source>
        <strain evidence="9 10">SKKU-2015</strain>
        <tissue evidence="9">Whole body</tissue>
    </source>
</reference>
<evidence type="ECO:0000256" key="4">
    <source>
        <dbReference type="ARBA" id="ARBA00022989"/>
    </source>
</evidence>
<name>A0A2V3IN08_9FLOR</name>
<dbReference type="InterPro" id="IPR012926">
    <property type="entry name" value="TMEM120A/B"/>
</dbReference>
<dbReference type="Pfam" id="PF07851">
    <property type="entry name" value="TMEM120A-B"/>
    <property type="match status" value="1"/>
</dbReference>
<protein>
    <recommendedName>
        <fullName evidence="11">Transmembrane protein 120-like</fullName>
    </recommendedName>
</protein>
<evidence type="ECO:0008006" key="11">
    <source>
        <dbReference type="Google" id="ProtNLM"/>
    </source>
</evidence>
<dbReference type="OrthoDB" id="2015098at2759"/>
<evidence type="ECO:0000256" key="7">
    <source>
        <dbReference type="SAM" id="MobiDB-lite"/>
    </source>
</evidence>
<comment type="caution">
    <text evidence="9">The sequence shown here is derived from an EMBL/GenBank/DDBJ whole genome shotgun (WGS) entry which is preliminary data.</text>
</comment>
<feature type="transmembrane region" description="Helical" evidence="8">
    <location>
        <begin position="224"/>
        <end position="242"/>
    </location>
</feature>
<evidence type="ECO:0000256" key="3">
    <source>
        <dbReference type="ARBA" id="ARBA00022692"/>
    </source>
</evidence>
<dbReference type="PANTHER" id="PTHR21433">
    <property type="entry name" value="TRANSMEMBRANE PROTEIN INDUCED BY TUMOR NECROSIS FACTOR ALPHA"/>
    <property type="match status" value="1"/>
</dbReference>
<feature type="transmembrane region" description="Helical" evidence="8">
    <location>
        <begin position="338"/>
        <end position="361"/>
    </location>
</feature>
<keyword evidence="5 8" id="KW-0472">Membrane</keyword>
<evidence type="ECO:0000256" key="8">
    <source>
        <dbReference type="SAM" id="Phobius"/>
    </source>
</evidence>
<keyword evidence="3 8" id="KW-0812">Transmembrane</keyword>
<proteinExistence type="inferred from homology"/>
<evidence type="ECO:0000256" key="6">
    <source>
        <dbReference type="SAM" id="Coils"/>
    </source>
</evidence>
<dbReference type="GO" id="GO:0016020">
    <property type="term" value="C:membrane"/>
    <property type="evidence" value="ECO:0007669"/>
    <property type="project" value="UniProtKB-SubCell"/>
</dbReference>
<dbReference type="Proteomes" id="UP000247409">
    <property type="component" value="Unassembled WGS sequence"/>
</dbReference>
<sequence length="372" mass="42310">MVVTAGASASANTLQASTLENLKKAQDDLDRLGDLLQSTMKELHALQDNFETAVKKQHKSLNSASQIRSAMLSRRRRRSSGAQNASESPTPSQGERTSQSDSSQSQDVVSLDQFSEQLSSISTRLRANQQLMPATGGLFVECFLGSINVRFARKKERLAFKQEYEKLKLKLAPVFLIVTIVCLFFEEYRWVHMMLQLALSFYYTALAVRENILRVNGSNLRSWWIIHHYFTMLQGVLLLTWPNGASYAQYSRKLHLYGLYNATLMIFQYRYQMARLYALRSLGMANEMDVASSDSTQIHWSETMTLLLPLIVVGHFMQASQAIYLLTLYRKHSNELQILLLGLLFMANFIGNISTTTKVLLAKRADRIHKSD</sequence>
<feature type="compositionally biased region" description="Polar residues" evidence="7">
    <location>
        <begin position="81"/>
        <end position="97"/>
    </location>
</feature>
<gene>
    <name evidence="9" type="ORF">BWQ96_06758</name>
</gene>
<comment type="similarity">
    <text evidence="2">Belongs to the TMEM120 family.</text>
</comment>